<feature type="compositionally biased region" description="Basic and acidic residues" evidence="2">
    <location>
        <begin position="1285"/>
        <end position="1295"/>
    </location>
</feature>
<proteinExistence type="predicted"/>
<evidence type="ECO:0000313" key="5">
    <source>
        <dbReference type="Proteomes" id="UP000694395"/>
    </source>
</evidence>
<dbReference type="PANTHER" id="PTHR13950">
    <property type="entry name" value="RABCONNECTIN-RELATED"/>
    <property type="match status" value="1"/>
</dbReference>
<dbReference type="PANTHER" id="PTHR13950:SF12">
    <property type="entry name" value="DMX-LIKE PROTEIN 1"/>
    <property type="match status" value="1"/>
</dbReference>
<feature type="compositionally biased region" description="Polar residues" evidence="2">
    <location>
        <begin position="1275"/>
        <end position="1284"/>
    </location>
</feature>
<feature type="repeat" description="WD" evidence="1">
    <location>
        <begin position="2822"/>
        <end position="2856"/>
    </location>
</feature>
<dbReference type="Pfam" id="PF00400">
    <property type="entry name" value="WD40"/>
    <property type="match status" value="1"/>
</dbReference>
<evidence type="ECO:0000256" key="2">
    <source>
        <dbReference type="SAM" id="MobiDB-lite"/>
    </source>
</evidence>
<feature type="region of interest" description="Disordered" evidence="2">
    <location>
        <begin position="2328"/>
        <end position="2366"/>
    </location>
</feature>
<feature type="compositionally biased region" description="Acidic residues" evidence="2">
    <location>
        <begin position="2333"/>
        <end position="2354"/>
    </location>
</feature>
<keyword evidence="1" id="KW-0853">WD repeat</keyword>
<feature type="region of interest" description="Disordered" evidence="2">
    <location>
        <begin position="2274"/>
        <end position="2297"/>
    </location>
</feature>
<reference evidence="4" key="1">
    <citation type="submission" date="2020-07" db="EMBL/GenBank/DDBJ databases">
        <title>A long reads based de novo assembly of the rainbow trout Arlee double haploid line genome.</title>
        <authorList>
            <person name="Gao G."/>
            <person name="Palti Y."/>
        </authorList>
    </citation>
    <scope>NUCLEOTIDE SEQUENCE [LARGE SCALE GENOMIC DNA]</scope>
</reference>
<feature type="region of interest" description="Disordered" evidence="2">
    <location>
        <begin position="1839"/>
        <end position="1859"/>
    </location>
</feature>
<dbReference type="Pfam" id="PF12234">
    <property type="entry name" value="Rav1p_C"/>
    <property type="match status" value="1"/>
</dbReference>
<name>A0A8C7SC63_ONCMY</name>
<feature type="compositionally biased region" description="Acidic residues" evidence="2">
    <location>
        <begin position="1843"/>
        <end position="1855"/>
    </location>
</feature>
<feature type="region of interest" description="Disordered" evidence="2">
    <location>
        <begin position="1322"/>
        <end position="1341"/>
    </location>
</feature>
<dbReference type="SMART" id="SM00320">
    <property type="entry name" value="WD40"/>
    <property type="match status" value="9"/>
</dbReference>
<dbReference type="InterPro" id="IPR052208">
    <property type="entry name" value="DmX-like/RAVE_component"/>
</dbReference>
<dbReference type="InterPro" id="IPR022033">
    <property type="entry name" value="Rav1p_C"/>
</dbReference>
<dbReference type="FunFam" id="2.130.10.10:FF:000093">
    <property type="entry name" value="DmX-like protein 1"/>
    <property type="match status" value="1"/>
</dbReference>
<feature type="compositionally biased region" description="Basic and acidic residues" evidence="2">
    <location>
        <begin position="378"/>
        <end position="390"/>
    </location>
</feature>
<dbReference type="PROSITE" id="PS50294">
    <property type="entry name" value="WD_REPEATS_REGION"/>
    <property type="match status" value="1"/>
</dbReference>
<dbReference type="InterPro" id="IPR036322">
    <property type="entry name" value="WD40_repeat_dom_sf"/>
</dbReference>
<gene>
    <name evidence="4" type="primary">LOC110525262</name>
</gene>
<dbReference type="Ensembl" id="ENSOMYT00000070457.2">
    <property type="protein sequence ID" value="ENSOMYP00000064700.2"/>
    <property type="gene ID" value="ENSOMYG00000029889.2"/>
</dbReference>
<feature type="region of interest" description="Disordered" evidence="2">
    <location>
        <begin position="375"/>
        <end position="397"/>
    </location>
</feature>
<dbReference type="SUPFAM" id="SSF50978">
    <property type="entry name" value="WD40 repeat-like"/>
    <property type="match status" value="3"/>
</dbReference>
<dbReference type="InterPro" id="IPR001680">
    <property type="entry name" value="WD40_rpt"/>
</dbReference>
<accession>A0A8C7SC63</accession>
<dbReference type="GeneTree" id="ENSGT00390000000096"/>
<protein>
    <submittedName>
        <fullName evidence="4">Dmx like 1</fullName>
    </submittedName>
</protein>
<evidence type="ECO:0000256" key="1">
    <source>
        <dbReference type="PROSITE-ProRule" id="PRU00221"/>
    </source>
</evidence>
<evidence type="ECO:0000259" key="3">
    <source>
        <dbReference type="Pfam" id="PF12234"/>
    </source>
</evidence>
<reference evidence="4" key="3">
    <citation type="submission" date="2025-09" db="UniProtKB">
        <authorList>
            <consortium name="Ensembl"/>
        </authorList>
    </citation>
    <scope>IDENTIFICATION</scope>
</reference>
<dbReference type="GO" id="GO:0043291">
    <property type="term" value="C:RAVE complex"/>
    <property type="evidence" value="ECO:0007669"/>
    <property type="project" value="TreeGrafter"/>
</dbReference>
<feature type="region of interest" description="Disordered" evidence="2">
    <location>
        <begin position="1769"/>
        <end position="1792"/>
    </location>
</feature>
<feature type="region of interest" description="Disordered" evidence="2">
    <location>
        <begin position="1269"/>
        <end position="1298"/>
    </location>
</feature>
<dbReference type="Proteomes" id="UP000694395">
    <property type="component" value="Chromosome 6"/>
</dbReference>
<keyword evidence="5" id="KW-1185">Reference proteome</keyword>
<feature type="domain" description="RAVE complex protein Rav1 C-terminal" evidence="3">
    <location>
        <begin position="1378"/>
        <end position="1689"/>
    </location>
</feature>
<organism evidence="4 5">
    <name type="scientific">Oncorhynchus mykiss</name>
    <name type="common">Rainbow trout</name>
    <name type="synonym">Salmo gairdneri</name>
    <dbReference type="NCBI Taxonomy" id="8022"/>
    <lineage>
        <taxon>Eukaryota</taxon>
        <taxon>Metazoa</taxon>
        <taxon>Chordata</taxon>
        <taxon>Craniata</taxon>
        <taxon>Vertebrata</taxon>
        <taxon>Euteleostomi</taxon>
        <taxon>Actinopterygii</taxon>
        <taxon>Neopterygii</taxon>
        <taxon>Teleostei</taxon>
        <taxon>Protacanthopterygii</taxon>
        <taxon>Salmoniformes</taxon>
        <taxon>Salmonidae</taxon>
        <taxon>Salmoninae</taxon>
        <taxon>Oncorhynchus</taxon>
    </lineage>
</organism>
<dbReference type="PROSITE" id="PS50082">
    <property type="entry name" value="WD_REPEATS_2"/>
    <property type="match status" value="1"/>
</dbReference>
<dbReference type="GO" id="GO:0007035">
    <property type="term" value="P:vacuolar acidification"/>
    <property type="evidence" value="ECO:0007669"/>
    <property type="project" value="TreeGrafter"/>
</dbReference>
<reference evidence="4" key="2">
    <citation type="submission" date="2025-08" db="UniProtKB">
        <authorList>
            <consortium name="Ensembl"/>
        </authorList>
    </citation>
    <scope>IDENTIFICATION</scope>
</reference>
<dbReference type="Gene3D" id="2.130.10.10">
    <property type="entry name" value="YVTN repeat-like/Quinoprotein amine dehydrogenase"/>
    <property type="match status" value="3"/>
</dbReference>
<dbReference type="InterPro" id="IPR015943">
    <property type="entry name" value="WD40/YVTN_repeat-like_dom_sf"/>
</dbReference>
<evidence type="ECO:0000313" key="4">
    <source>
        <dbReference type="Ensembl" id="ENSOMYP00000064700.2"/>
    </source>
</evidence>
<sequence>MNLHQVLTGAVNPGDNCFSVGSINNQPFTAYASGCDVVILGSDFERLQIIPGAKHGNIQVGCVDSSLQGGQVRDIVSCITCLELSYQWQKSGQFVLQSIVRNLAWDPTGTRLLTGSASLQLWSNISDGFDEAGEQTDMTIELHYEIFLMESDDCLVKVWYGTSKWQSGVTKLFTPPEHNAQGELDFSFVYLAHPRTVTGFSWRKTSKYMPRGSVCNVLLTCCKDSVCRLWAETLLPSDSLLSGHTLSHVNNNGQSSDSLKSSTILLLQLNLQESWRAPLRGVAQPSLTGRLPTQQNSHHNHKTNSVPHANALCHFHIAASINPATDIPLLPSITSLCGGDDEEPGGPFTVHWLNNKELLLTLAMEVFLQQLRGSVEQNHSENSQEGRRAAEGGPDVASTQLPAAAVEHQVEVLLEDWNRGADMLFSIHPMDGSLLVWHVDWLDEYQPGMFRQVQVSFVSRIPVAFPTGDANSLSRSVVMYACNKNVDLAIQHGRQRPAGLPHSSSVLIPYGQSKATSYSSSLRLSIFTPNVLMISTHSDGSLNQWAVSFAEESAFSTVLSVSHKSRYCGHRFHLNDLACHSLLPLLLTTSHHNALRTPDVDSVPAPSTTLSQPFGGGPSRVSLGAVSQDPNAIYSELILWRVDPVGPLSFSGGVSELARINSLHSSAFSNVAWLPTLIPSNCLGVYCNSPSACFVASDGHSLRLYQAVIEAKKLLSELSNPDISKYVGKVFNIISQQSTAKPGCIIELDAITDFVSIRLWKKEICSIESSSQPGFSARFFLVVVEFTQTGRSFLHMWHLQLAAGSISMLHSFSFETFSSPSAQKNKPCTSNLQSASRLTLATHRLYSQELALPDGVEVISVTPSAGHLSASSLQPAGGAPYLLATSCSDGRVRFWRCRVAAVEPDTNELTYTWEEWPLLVEEGLGNSSAVTVSGRPVTVSCCHTSRIAVAYRHNPSPHLSPNHLSPNPQQGVREPLVHVGLFQCESTGGSHWVLEQTLVLDASTPTGNNNNNMESGVKDLNVENNNLDIYLPNDDCLGTSGKSLVHLDWVSREDGSHILTVGIGSKLYMYGLLSGKPPELGLSEGPREQSSSRLVLLRSVDLVSSVEGSLPIPVSLSWVRDGILVVGMDCEMHVYSQWQPPALAKSTASNTTTTDMGSVSSLLAAMKQSHEEGLNPVPPKKSLTRSMTSLAQKLSGKRTVYDLPAEMEDYGLFEAAHHLFPTLPQYHPVQLLELMDLGKVRRAKAILSHLVKCIAGEIVALKDNGTNQDKRLRSRTISAGGSTSRDPKLFSKGESSDYTEIDSIPPLPLYALLAADEDCSPKPKDKVASLSGDSGHGSSQTDAYDELFQSSGVGVDDLEHMDSDQEDGGAKVIDLSQYSPTFFGPEHAQVLSSHLLHSSLPGLTRMEQMSLMALADTIATTSTDIRESQSRGKGGETLDECGLKFLLAVRLHTFLLTTLPPAHRAQLLRQGLSTCHYAWAFHSEAEDELLHMLPALQKGDPTWPELRAMGMGWWLRSTNKLRRCIEKVAKASFQRQNDPLDAAIFYLAMKKKAVVWGLYRSQKNAKMTTFFSNNFGEERWRRAALKNAFSLLGKQRFQHSAAFFLLAGSLKDAVEVCLEKMQDLQLALVISRLYESEFETSSTYKRILQRHVLGQDRQLPAHQDPFLRSTAYWVLEDYSRALDTLLEQPAAPNLVFNFYTYLRTHPLLLRRHFGSSEKTRVGLTAEGRMANSISLVERRLFFTAAYAHLQAGCPMLALEVLSKMPKVVKRSKLPQDDTTNPDLSETKKEQASVLDWSQPALNGFESVSDSLSNSQSDSVLSFDWGQPSLSVQDEALELKWDSDKEEEEEEDDDEPQGLVMKSADNTSSVFQDAISPLTETLLDEGDFLMPSEDILAAQLKFSACLKILTTELRTLSTGYELDGGKLRYQLCQWLEREVVALQRCCSYKPCLPELALGMAGPGGEEEAQAHPGEAQRTRRHWLQSNQPLLRMFLSYCSLHGSHGGGLASVRMELILLLQESQQDDGVQSAVAPYLHHASIPLLLACTASAKTVVANPIVHLTNLTHDILHTINALDSPPHPDVVNNEIYVMHTLAASLSACIYQCLCDGHNHSHVNQFTGIVYQSILSFQHHPVRTVSMEETVLPNTHPAQWPGISTLIRLLNSAGEESQPGLAVLLCEILTAVFLSLFVHGLATHSSNELFRIVAHPLNSKLWVAVFGGGARTPITEKPSKAKSPPGVCVCVCSSMSNKYSMCVVVSAASEEFDRKPRRFKLLSSSPRSASREGPETPSPTSPVVEQETSIFKEHFVPPELSIWDYFIAKPFLPPSESRVEYDSEESQGSQDEDDDDDEDEFGDFDPNSPSREHSNPNSYSWCLMRLAMVQLVLGSLKSFYPMAGHDLLDLPVGSPLCHAVLKTLQRWEQVLLKRLEIFGGPPSKYISTHPLDETAASGPAILRHKALFEPSNTPFRSSHHSALPVKRLWQYLVKQEEVQETFIRNIFTKKRNQNESVEDLNENDKCSGMEEPSCNQADLGYPGGKARIIHKDSDIITAFAINKANRNCLVMASTHDIQELDVSSILATQILTWIDDDTEAEAKGDDFLVIQARDDFNTLHGTTPYTHSSLGTPINMPWLGGLQTGRGAAVLIKRNINNVRRMTSHPTLPYYLTGAQDGSVRMFEWGHSQQIICFRSPGNSRVTRIRFNHQGNKFGIVDADGALRLWQTNTTGNTPKPYLTLQCHNKTAHDFVFVGSSSLIATAGLSTDNRNVCLWDTLVNPMNSLVHAFSCHESGATVLSLAPRQQLLITGGRKGWISVLELPHRHQRQSFQAHDSPVKALAVDPTEGSFISGSAEGNIKVWSLSMQCLLHQFPNEHARQSLFRNLGTGVMQIEVGPANHIFSCGADGTMKMRILPDRFSVNNGNLKNDVKFII</sequence>